<dbReference type="InterPro" id="IPR011990">
    <property type="entry name" value="TPR-like_helical_dom_sf"/>
</dbReference>
<feature type="repeat" description="TPR" evidence="1">
    <location>
        <begin position="311"/>
        <end position="344"/>
    </location>
</feature>
<keyword evidence="5" id="KW-1185">Reference proteome</keyword>
<dbReference type="PANTHER" id="PTHR10098:SF108">
    <property type="entry name" value="TETRATRICOPEPTIDE REPEAT PROTEIN 28"/>
    <property type="match status" value="1"/>
</dbReference>
<dbReference type="Pfam" id="PF12770">
    <property type="entry name" value="CHAT"/>
    <property type="match status" value="1"/>
</dbReference>
<feature type="repeat" description="TPR" evidence="1">
    <location>
        <begin position="151"/>
        <end position="184"/>
    </location>
</feature>
<dbReference type="Pfam" id="PF13424">
    <property type="entry name" value="TPR_12"/>
    <property type="match status" value="4"/>
</dbReference>
<protein>
    <submittedName>
        <fullName evidence="4">Tetratricopeptide repeat protein</fullName>
    </submittedName>
</protein>
<sequence length="858" mass="95135">MFPSQFLNPKWTASLTLALLLSAFSFPVSAVAKNENNRRVDAEWTLRQDRAIPEQERLTQAQTSSDRRAEALRLNREGLQLAARGQFREALKKYQQSLVIFRELAERKSEGTLLNNLGEVYRNLGQYPKAIEYYQQALTITQEVGDRAGEGTTLNNLGAVYRNLGQYPKAIEYYQQALTITQEVGDRVGEGTTLNNLGNVYQNLGQYPKALEYYQQALAIVQEVGNRAGKGTTLNNLGNVYRNLRQYAEAIEYYQQALAIHKEVSNRLMEGTTLNNLGAIYGSLGEYSEAIEYLQQALVIAQEVGDRAGEGTTLNNLGLIYEKQRQYTKAIKCYQQALAITKEVRNHAKKGITLNNLGGAYFKQKQYAEAEENLYAAITVWESLRSPELADADKISIFETQAHTYRLLQETLIAQNKTDRALEISERGRARAFVELLAKQLNPQSEELPKIDPPSIEEIKQIAKAQNATLVQYSVLSNSLLIWVIQPTGKIDFRAVDLEKLDGSLANITEIARLQAAGQRGEEDRSEFTSLIRGTQESLRSLVAVRARDSEDTRANRLQQLHKLLIAPIAEFLPTNPEDRVIFIPHQSLFYVPFPALQDAEFNYLIEKHTILTAPSIQVLQLTRKHKSRGAGAQGGRGDILIVGNPTMPRIPDGNGGSTQLSNLSGAEREATEIAQMLDTEALLGANATETTVAQRMKTARLIHFATHGLLDDFGYGIPGAIALAPSGNRTEGQSIFGGNPNDGLLTSGEIVTMTQNNPLNAELVVLSACETGLGDLSGDGIIGLSRSLITAGVPSIMVSLWKVPDTETRELMTEFYTNRYEKKMDKAQALRQAMLDMMEENPAPRDWAAFTLIGEAD</sequence>
<dbReference type="PANTHER" id="PTHR10098">
    <property type="entry name" value="RAPSYN-RELATED"/>
    <property type="match status" value="1"/>
</dbReference>
<organism evidence="4 5">
    <name type="scientific">Lusitaniella coriacea LEGE 07157</name>
    <dbReference type="NCBI Taxonomy" id="945747"/>
    <lineage>
        <taxon>Bacteria</taxon>
        <taxon>Bacillati</taxon>
        <taxon>Cyanobacteriota</taxon>
        <taxon>Cyanophyceae</taxon>
        <taxon>Spirulinales</taxon>
        <taxon>Lusitaniellaceae</taxon>
        <taxon>Lusitaniella</taxon>
    </lineage>
</organism>
<dbReference type="EMBL" id="JADEWZ010000020">
    <property type="protein sequence ID" value="MBE9117070.1"/>
    <property type="molecule type" value="Genomic_DNA"/>
</dbReference>
<gene>
    <name evidence="4" type="ORF">IQ249_14305</name>
</gene>
<keyword evidence="1" id="KW-0802">TPR repeat</keyword>
<dbReference type="PROSITE" id="PS50005">
    <property type="entry name" value="TPR"/>
    <property type="match status" value="6"/>
</dbReference>
<feature type="repeat" description="TPR" evidence="1">
    <location>
        <begin position="271"/>
        <end position="304"/>
    </location>
</feature>
<accession>A0A8J7JBM7</accession>
<dbReference type="PROSITE" id="PS50293">
    <property type="entry name" value="TPR_REGION"/>
    <property type="match status" value="5"/>
</dbReference>
<feature type="repeat" description="TPR" evidence="1">
    <location>
        <begin position="191"/>
        <end position="224"/>
    </location>
</feature>
<evidence type="ECO:0000313" key="5">
    <source>
        <dbReference type="Proteomes" id="UP000654482"/>
    </source>
</evidence>
<dbReference type="SMART" id="SM00028">
    <property type="entry name" value="TPR"/>
    <property type="match status" value="8"/>
</dbReference>
<comment type="caution">
    <text evidence="4">The sequence shown here is derived from an EMBL/GenBank/DDBJ whole genome shotgun (WGS) entry which is preliminary data.</text>
</comment>
<dbReference type="Gene3D" id="1.25.40.10">
    <property type="entry name" value="Tetratricopeptide repeat domain"/>
    <property type="match status" value="3"/>
</dbReference>
<feature type="chain" id="PRO_5035166074" evidence="2">
    <location>
        <begin position="31"/>
        <end position="858"/>
    </location>
</feature>
<reference evidence="4" key="1">
    <citation type="submission" date="2020-10" db="EMBL/GenBank/DDBJ databases">
        <authorList>
            <person name="Castelo-Branco R."/>
            <person name="Eusebio N."/>
            <person name="Adriana R."/>
            <person name="Vieira A."/>
            <person name="Brugerolle De Fraissinette N."/>
            <person name="Rezende De Castro R."/>
            <person name="Schneider M.P."/>
            <person name="Vasconcelos V."/>
            <person name="Leao P.N."/>
        </authorList>
    </citation>
    <scope>NUCLEOTIDE SEQUENCE</scope>
    <source>
        <strain evidence="4">LEGE 07157</strain>
    </source>
</reference>
<dbReference type="Proteomes" id="UP000654482">
    <property type="component" value="Unassembled WGS sequence"/>
</dbReference>
<feature type="domain" description="CHAT" evidence="3">
    <location>
        <begin position="557"/>
        <end position="856"/>
    </location>
</feature>
<dbReference type="AlphaFoldDB" id="A0A8J7JBM7"/>
<evidence type="ECO:0000259" key="3">
    <source>
        <dbReference type="Pfam" id="PF12770"/>
    </source>
</evidence>
<dbReference type="RefSeq" id="WP_194030162.1">
    <property type="nucleotide sequence ID" value="NZ_JADEWZ010000020.1"/>
</dbReference>
<proteinExistence type="predicted"/>
<keyword evidence="2" id="KW-0732">Signal</keyword>
<evidence type="ECO:0000256" key="1">
    <source>
        <dbReference type="PROSITE-ProRule" id="PRU00339"/>
    </source>
</evidence>
<dbReference type="InterPro" id="IPR019734">
    <property type="entry name" value="TPR_rpt"/>
</dbReference>
<dbReference type="SUPFAM" id="SSF48452">
    <property type="entry name" value="TPR-like"/>
    <property type="match status" value="2"/>
</dbReference>
<feature type="signal peptide" evidence="2">
    <location>
        <begin position="1"/>
        <end position="30"/>
    </location>
</feature>
<dbReference type="InterPro" id="IPR024983">
    <property type="entry name" value="CHAT_dom"/>
</dbReference>
<evidence type="ECO:0000256" key="2">
    <source>
        <dbReference type="SAM" id="SignalP"/>
    </source>
</evidence>
<feature type="repeat" description="TPR" evidence="1">
    <location>
        <begin position="111"/>
        <end position="144"/>
    </location>
</feature>
<name>A0A8J7JBM7_9CYAN</name>
<feature type="repeat" description="TPR" evidence="1">
    <location>
        <begin position="231"/>
        <end position="264"/>
    </location>
</feature>
<evidence type="ECO:0000313" key="4">
    <source>
        <dbReference type="EMBL" id="MBE9117070.1"/>
    </source>
</evidence>